<dbReference type="Pfam" id="PF10497">
    <property type="entry name" value="zf-4CXXC_R1"/>
    <property type="match status" value="1"/>
</dbReference>
<keyword evidence="9" id="KW-0539">Nucleus</keyword>
<proteinExistence type="predicted"/>
<evidence type="ECO:0000256" key="4">
    <source>
        <dbReference type="ARBA" id="ARBA00022499"/>
    </source>
</evidence>
<feature type="region of interest" description="Disordered" evidence="11">
    <location>
        <begin position="122"/>
        <end position="153"/>
    </location>
</feature>
<evidence type="ECO:0000313" key="13">
    <source>
        <dbReference type="EMBL" id="CAK9147792.1"/>
    </source>
</evidence>
<gene>
    <name evidence="13" type="ORF">ILEXP_LOCUS15733</name>
</gene>
<evidence type="ECO:0000256" key="6">
    <source>
        <dbReference type="ARBA" id="ARBA00022843"/>
    </source>
</evidence>
<protein>
    <recommendedName>
        <fullName evidence="12">DDT domain-containing protein</fullName>
    </recommendedName>
</protein>
<accession>A0ABC8S0G7</accession>
<evidence type="ECO:0000256" key="11">
    <source>
        <dbReference type="SAM" id="MobiDB-lite"/>
    </source>
</evidence>
<name>A0ABC8S0G7_9AQUA</name>
<evidence type="ECO:0000256" key="5">
    <source>
        <dbReference type="ARBA" id="ARBA00022553"/>
    </source>
</evidence>
<dbReference type="GO" id="GO:0005737">
    <property type="term" value="C:cytoplasm"/>
    <property type="evidence" value="ECO:0007669"/>
    <property type="project" value="UniProtKB-SubCell"/>
</dbReference>
<evidence type="ECO:0000256" key="9">
    <source>
        <dbReference type="ARBA" id="ARBA00023242"/>
    </source>
</evidence>
<dbReference type="PANTHER" id="PTHR31169">
    <property type="entry name" value="OS05G0300700 PROTEIN"/>
    <property type="match status" value="1"/>
</dbReference>
<keyword evidence="7" id="KW-0805">Transcription regulation</keyword>
<evidence type="ECO:0000256" key="2">
    <source>
        <dbReference type="ARBA" id="ARBA00004496"/>
    </source>
</evidence>
<comment type="caution">
    <text evidence="13">The sequence shown here is derived from an EMBL/GenBank/DDBJ whole genome shotgun (WGS) entry which is preliminary data.</text>
</comment>
<keyword evidence="8" id="KW-0804">Transcription</keyword>
<keyword evidence="10" id="KW-0175">Coiled coil</keyword>
<keyword evidence="3" id="KW-0963">Cytoplasm</keyword>
<dbReference type="SMART" id="SM00571">
    <property type="entry name" value="DDT"/>
    <property type="match status" value="1"/>
</dbReference>
<feature type="coiled-coil region" evidence="10">
    <location>
        <begin position="466"/>
        <end position="503"/>
    </location>
</feature>
<keyword evidence="4" id="KW-1017">Isopeptide bond</keyword>
<dbReference type="GO" id="GO:0005634">
    <property type="term" value="C:nucleus"/>
    <property type="evidence" value="ECO:0007669"/>
    <property type="project" value="UniProtKB-SubCell"/>
</dbReference>
<dbReference type="InterPro" id="IPR018501">
    <property type="entry name" value="DDT_dom"/>
</dbReference>
<evidence type="ECO:0000256" key="7">
    <source>
        <dbReference type="ARBA" id="ARBA00023015"/>
    </source>
</evidence>
<feature type="region of interest" description="Disordered" evidence="11">
    <location>
        <begin position="83"/>
        <end position="107"/>
    </location>
</feature>
<dbReference type="InterPro" id="IPR040221">
    <property type="entry name" value="CDCA7/CDA7L"/>
</dbReference>
<evidence type="ECO:0000313" key="14">
    <source>
        <dbReference type="Proteomes" id="UP001642360"/>
    </source>
</evidence>
<evidence type="ECO:0000259" key="12">
    <source>
        <dbReference type="PROSITE" id="PS50827"/>
    </source>
</evidence>
<feature type="compositionally biased region" description="Basic and acidic residues" evidence="11">
    <location>
        <begin position="83"/>
        <end position="97"/>
    </location>
</feature>
<feature type="domain" description="DDT" evidence="12">
    <location>
        <begin position="324"/>
        <end position="389"/>
    </location>
</feature>
<keyword evidence="5" id="KW-0597">Phosphoprotein</keyword>
<dbReference type="InterPro" id="IPR018866">
    <property type="entry name" value="Znf-4CXXC_R1"/>
</dbReference>
<dbReference type="EMBL" id="CAUOFW020001724">
    <property type="protein sequence ID" value="CAK9147792.1"/>
    <property type="molecule type" value="Genomic_DNA"/>
</dbReference>
<keyword evidence="6" id="KW-0832">Ubl conjugation</keyword>
<dbReference type="PROSITE" id="PS50827">
    <property type="entry name" value="DDT"/>
    <property type="match status" value="1"/>
</dbReference>
<evidence type="ECO:0000256" key="8">
    <source>
        <dbReference type="ARBA" id="ARBA00023163"/>
    </source>
</evidence>
<keyword evidence="14" id="KW-1185">Reference proteome</keyword>
<dbReference type="PANTHER" id="PTHR31169:SF8">
    <property type="entry name" value="ZINC-FINGER DOMAIN OF MONOAMINE-OXIDASE A REPRESSOR R1 PROTEIN"/>
    <property type="match status" value="1"/>
</dbReference>
<feature type="compositionally biased region" description="Basic and acidic residues" evidence="11">
    <location>
        <begin position="122"/>
        <end position="140"/>
    </location>
</feature>
<comment type="subcellular location">
    <subcellularLocation>
        <location evidence="2">Cytoplasm</location>
    </subcellularLocation>
    <subcellularLocation>
        <location evidence="1">Nucleus</location>
    </subcellularLocation>
</comment>
<sequence>MAAALVDWKCPRCRDICNCSNCMKKRGCRPTGILSHTAKANGFSSVSEMLDLRDSGTEKHESASTKKWAATNEASGVVLENKHRKENGVDSRSDSKLKPKPLKFGGDVEKNEKFMTKNERKIDGTVKNPEKTVKDTDASSKESIALDKQPPVAPRRRCIKENGSDSIMESKTQANPLEINGNERKPKNPNIKKVRKAEVLDNSLEDNRSTAKKHWISEEVSKKKEKSYKRVNGGGRLIRVNSEVPVLNKISRGCLIKREDDETEVPGKVNVKNVTNGEAKCKPVNEFHHYNKNPMEVQGKSSIVEIQLPQGIELTNVANVGITAEDIGHALQFLEFCEAFGQVFGLKKGHPDLFLQEIACGQSSCRKHNPSVVQFHIKLLSMIQEDSGKECTSLKTRGRNSWVESLCKCISESQYALKELLVDGVDVASDGYEKLNSSKKLKLLNFLCDEALGTVELRSWIDERNSEFVEEEKKAKEKAFAEKEKEKNKRKKLQDEVARAILNKNGAPLSISEHEALVANIKAEVAQTLAGTLEATDIVMKTSVCELYWLETIPLAGWDSGRFVRHSGDPLVAPFGAGQSSNVSYVLDIPREIILWCWELAEIQRSDAVRSEPMLLDANGQKFWQLRGTSGKMGILLQDVGNGDLITCEERWFAFDVEEKATVEKYISSFRMLKK</sequence>
<reference evidence="13 14" key="1">
    <citation type="submission" date="2024-02" db="EMBL/GenBank/DDBJ databases">
        <authorList>
            <person name="Vignale AGUSTIN F."/>
            <person name="Sosa J E."/>
            <person name="Modenutti C."/>
        </authorList>
    </citation>
    <scope>NUCLEOTIDE SEQUENCE [LARGE SCALE GENOMIC DNA]</scope>
</reference>
<evidence type="ECO:0000256" key="1">
    <source>
        <dbReference type="ARBA" id="ARBA00004123"/>
    </source>
</evidence>
<dbReference type="Proteomes" id="UP001642360">
    <property type="component" value="Unassembled WGS sequence"/>
</dbReference>
<organism evidence="13 14">
    <name type="scientific">Ilex paraguariensis</name>
    <name type="common">yerba mate</name>
    <dbReference type="NCBI Taxonomy" id="185542"/>
    <lineage>
        <taxon>Eukaryota</taxon>
        <taxon>Viridiplantae</taxon>
        <taxon>Streptophyta</taxon>
        <taxon>Embryophyta</taxon>
        <taxon>Tracheophyta</taxon>
        <taxon>Spermatophyta</taxon>
        <taxon>Magnoliopsida</taxon>
        <taxon>eudicotyledons</taxon>
        <taxon>Gunneridae</taxon>
        <taxon>Pentapetalae</taxon>
        <taxon>asterids</taxon>
        <taxon>campanulids</taxon>
        <taxon>Aquifoliales</taxon>
        <taxon>Aquifoliaceae</taxon>
        <taxon>Ilex</taxon>
    </lineage>
</organism>
<evidence type="ECO:0000256" key="3">
    <source>
        <dbReference type="ARBA" id="ARBA00022490"/>
    </source>
</evidence>
<dbReference type="AlphaFoldDB" id="A0ABC8S0G7"/>
<evidence type="ECO:0000256" key="10">
    <source>
        <dbReference type="SAM" id="Coils"/>
    </source>
</evidence>